<reference evidence="4" key="2">
    <citation type="submission" date="2015-01" db="EMBL/GenBank/DDBJ databases">
        <title>Evolutionary Origins and Diversification of the Mycorrhizal Mutualists.</title>
        <authorList>
            <consortium name="DOE Joint Genome Institute"/>
            <consortium name="Mycorrhizal Genomics Consortium"/>
            <person name="Kohler A."/>
            <person name="Kuo A."/>
            <person name="Nagy L.G."/>
            <person name="Floudas D."/>
            <person name="Copeland A."/>
            <person name="Barry K.W."/>
            <person name="Cichocki N."/>
            <person name="Veneault-Fourrey C."/>
            <person name="LaButti K."/>
            <person name="Lindquist E.A."/>
            <person name="Lipzen A."/>
            <person name="Lundell T."/>
            <person name="Morin E."/>
            <person name="Murat C."/>
            <person name="Riley R."/>
            <person name="Ohm R."/>
            <person name="Sun H."/>
            <person name="Tunlid A."/>
            <person name="Henrissat B."/>
            <person name="Grigoriev I.V."/>
            <person name="Hibbett D.S."/>
            <person name="Martin F."/>
        </authorList>
    </citation>
    <scope>NUCLEOTIDE SEQUENCE [LARGE SCALE GENOMIC DNA]</scope>
    <source>
        <strain evidence="4">MAFF 305830</strain>
    </source>
</reference>
<name>A0A0C3AZB2_SERVB</name>
<keyword evidence="2" id="KW-0812">Transmembrane</keyword>
<reference evidence="3 4" key="1">
    <citation type="submission" date="2014-04" db="EMBL/GenBank/DDBJ databases">
        <authorList>
            <consortium name="DOE Joint Genome Institute"/>
            <person name="Kuo A."/>
            <person name="Zuccaro A."/>
            <person name="Kohler A."/>
            <person name="Nagy L.G."/>
            <person name="Floudas D."/>
            <person name="Copeland A."/>
            <person name="Barry K.W."/>
            <person name="Cichocki N."/>
            <person name="Veneault-Fourrey C."/>
            <person name="LaButti K."/>
            <person name="Lindquist E.A."/>
            <person name="Lipzen A."/>
            <person name="Lundell T."/>
            <person name="Morin E."/>
            <person name="Murat C."/>
            <person name="Sun H."/>
            <person name="Tunlid A."/>
            <person name="Henrissat B."/>
            <person name="Grigoriev I.V."/>
            <person name="Hibbett D.S."/>
            <person name="Martin F."/>
            <person name="Nordberg H.P."/>
            <person name="Cantor M.N."/>
            <person name="Hua S.X."/>
        </authorList>
    </citation>
    <scope>NUCLEOTIDE SEQUENCE [LARGE SCALE GENOMIC DNA]</scope>
    <source>
        <strain evidence="3 4">MAFF 305830</strain>
    </source>
</reference>
<accession>A0A0C3AZB2</accession>
<dbReference type="AlphaFoldDB" id="A0A0C3AZB2"/>
<organism evidence="3 4">
    <name type="scientific">Serendipita vermifera MAFF 305830</name>
    <dbReference type="NCBI Taxonomy" id="933852"/>
    <lineage>
        <taxon>Eukaryota</taxon>
        <taxon>Fungi</taxon>
        <taxon>Dikarya</taxon>
        <taxon>Basidiomycota</taxon>
        <taxon>Agaricomycotina</taxon>
        <taxon>Agaricomycetes</taxon>
        <taxon>Sebacinales</taxon>
        <taxon>Serendipitaceae</taxon>
        <taxon>Serendipita</taxon>
    </lineage>
</organism>
<evidence type="ECO:0000256" key="2">
    <source>
        <dbReference type="SAM" id="Phobius"/>
    </source>
</evidence>
<keyword evidence="2" id="KW-0472">Membrane</keyword>
<evidence type="ECO:0000313" key="4">
    <source>
        <dbReference type="Proteomes" id="UP000054097"/>
    </source>
</evidence>
<feature type="transmembrane region" description="Helical" evidence="2">
    <location>
        <begin position="127"/>
        <end position="151"/>
    </location>
</feature>
<protein>
    <submittedName>
        <fullName evidence="3">Uncharacterized protein</fullName>
    </submittedName>
</protein>
<keyword evidence="4" id="KW-1185">Reference proteome</keyword>
<evidence type="ECO:0000256" key="1">
    <source>
        <dbReference type="SAM" id="MobiDB-lite"/>
    </source>
</evidence>
<sequence length="154" mass="17529">MATLVSIPERQSPSLTIKINEGARISDIKIALNRVYPASPIESIQIKSMAQLVLSDSHPAVEQRYHYSAVCSTCSLPKKRDYGDSKNRYYAVPPHACLDPMSVEESNKHSKREEPTPSEKQRKRDNLLLNIVLFLIFSPFSWIYYIGVLIYEVS</sequence>
<dbReference type="EMBL" id="KN824287">
    <property type="protein sequence ID" value="KIM29860.1"/>
    <property type="molecule type" value="Genomic_DNA"/>
</dbReference>
<proteinExistence type="predicted"/>
<keyword evidence="2" id="KW-1133">Transmembrane helix</keyword>
<evidence type="ECO:0000313" key="3">
    <source>
        <dbReference type="EMBL" id="KIM29860.1"/>
    </source>
</evidence>
<gene>
    <name evidence="3" type="ORF">M408DRAFT_22728</name>
</gene>
<feature type="compositionally biased region" description="Basic and acidic residues" evidence="1">
    <location>
        <begin position="105"/>
        <end position="121"/>
    </location>
</feature>
<dbReference type="Proteomes" id="UP000054097">
    <property type="component" value="Unassembled WGS sequence"/>
</dbReference>
<feature type="region of interest" description="Disordered" evidence="1">
    <location>
        <begin position="100"/>
        <end position="121"/>
    </location>
</feature>
<dbReference type="HOGENOM" id="CLU_1705333_0_0_1"/>